<evidence type="ECO:0000256" key="1">
    <source>
        <dbReference type="SAM" id="MobiDB-lite"/>
    </source>
</evidence>
<protein>
    <submittedName>
        <fullName evidence="2">Uncharacterized protein</fullName>
    </submittedName>
</protein>
<gene>
    <name evidence="2" type="ORF">CAP_1300</name>
</gene>
<accession>A0A017TEQ4</accession>
<dbReference type="AlphaFoldDB" id="A0A017TEQ4"/>
<organism evidence="2 3">
    <name type="scientific">Chondromyces apiculatus DSM 436</name>
    <dbReference type="NCBI Taxonomy" id="1192034"/>
    <lineage>
        <taxon>Bacteria</taxon>
        <taxon>Pseudomonadati</taxon>
        <taxon>Myxococcota</taxon>
        <taxon>Polyangia</taxon>
        <taxon>Polyangiales</taxon>
        <taxon>Polyangiaceae</taxon>
        <taxon>Chondromyces</taxon>
    </lineage>
</organism>
<evidence type="ECO:0000313" key="3">
    <source>
        <dbReference type="Proteomes" id="UP000019678"/>
    </source>
</evidence>
<keyword evidence="3" id="KW-1185">Reference proteome</keyword>
<dbReference type="EMBL" id="ASRX01000013">
    <property type="protein sequence ID" value="EYF07041.1"/>
    <property type="molecule type" value="Genomic_DNA"/>
</dbReference>
<sequence length="189" mass="20359">MAPREGVMSDPCSICAPTGRRCPAVRVKFWPCCGAPLEAAHRASCRTASLFVAIARMSRPGFATGREVLVARDGGEVMHTVARSAPWQLGDGTPVILLSGITGGFSLARVVGCRRARGADKGAAQGELWPGGEADSNDGRRKRFRRRAWEQLGGAGRRRRRAGRGTHEQIASRNEEPPRCGNTRGRGRN</sequence>
<proteinExistence type="predicted"/>
<feature type="region of interest" description="Disordered" evidence="1">
    <location>
        <begin position="122"/>
        <end position="189"/>
    </location>
</feature>
<comment type="caution">
    <text evidence="2">The sequence shown here is derived from an EMBL/GenBank/DDBJ whole genome shotgun (WGS) entry which is preliminary data.</text>
</comment>
<reference evidence="2 3" key="1">
    <citation type="submission" date="2013-05" db="EMBL/GenBank/DDBJ databases">
        <title>Genome assembly of Chondromyces apiculatus DSM 436.</title>
        <authorList>
            <person name="Sharma G."/>
            <person name="Khatri I."/>
            <person name="Kaur C."/>
            <person name="Mayilraj S."/>
            <person name="Subramanian S."/>
        </authorList>
    </citation>
    <scope>NUCLEOTIDE SEQUENCE [LARGE SCALE GENOMIC DNA]</scope>
    <source>
        <strain evidence="2 3">DSM 436</strain>
    </source>
</reference>
<name>A0A017TEQ4_9BACT</name>
<dbReference type="Proteomes" id="UP000019678">
    <property type="component" value="Unassembled WGS sequence"/>
</dbReference>
<dbReference type="STRING" id="1192034.CAP_1300"/>
<evidence type="ECO:0000313" key="2">
    <source>
        <dbReference type="EMBL" id="EYF07041.1"/>
    </source>
</evidence>